<evidence type="ECO:0000256" key="8">
    <source>
        <dbReference type="SAM" id="Phobius"/>
    </source>
</evidence>
<evidence type="ECO:0000256" key="6">
    <source>
        <dbReference type="ARBA" id="ARBA00023136"/>
    </source>
</evidence>
<evidence type="ECO:0000256" key="2">
    <source>
        <dbReference type="ARBA" id="ARBA00022448"/>
    </source>
</evidence>
<dbReference type="PANTHER" id="PTHR23501">
    <property type="entry name" value="MAJOR FACILITATOR SUPERFAMILY"/>
    <property type="match status" value="1"/>
</dbReference>
<dbReference type="Pfam" id="PF07690">
    <property type="entry name" value="MFS_1"/>
    <property type="match status" value="1"/>
</dbReference>
<dbReference type="PANTHER" id="PTHR23501:SF174">
    <property type="entry name" value="MULTIDRUG EXPORT PROTEIN EMRB-RELATED"/>
    <property type="match status" value="1"/>
</dbReference>
<keyword evidence="6 8" id="KW-0472">Membrane</keyword>
<dbReference type="InterPro" id="IPR005829">
    <property type="entry name" value="Sugar_transporter_CS"/>
</dbReference>
<dbReference type="AlphaFoldDB" id="G4WV49"/>
<keyword evidence="5 8" id="KW-1133">Transmembrane helix</keyword>
<accession>G4WV49</accession>
<feature type="domain" description="Major facilitator superfamily (MFS) profile" evidence="9">
    <location>
        <begin position="18"/>
        <end position="263"/>
    </location>
</feature>
<dbReference type="PRINTS" id="PR01036">
    <property type="entry name" value="TCRTETB"/>
</dbReference>
<evidence type="ECO:0000259" key="9">
    <source>
        <dbReference type="PROSITE" id="PS50850"/>
    </source>
</evidence>
<dbReference type="PROSITE" id="PS00216">
    <property type="entry name" value="SUGAR_TRANSPORT_1"/>
    <property type="match status" value="1"/>
</dbReference>
<feature type="region of interest" description="Disordered" evidence="7">
    <location>
        <begin position="225"/>
        <end position="256"/>
    </location>
</feature>
<reference evidence="10" key="2">
    <citation type="journal article" date="2011" name="J. Bacteriol.">
        <title>Long-chain N-acyl amino acid synthases are linked to the putative PEP-CTERM/exosortase protein-sorting system in Gram-negative bacteria.</title>
        <authorList>
            <person name="Craig J.W."/>
            <person name="Cherry M.A."/>
            <person name="Brady S.F."/>
        </authorList>
    </citation>
    <scope>NUCLEOTIDE SEQUENCE</scope>
</reference>
<dbReference type="GO" id="GO:0022857">
    <property type="term" value="F:transmembrane transporter activity"/>
    <property type="evidence" value="ECO:0007669"/>
    <property type="project" value="InterPro"/>
</dbReference>
<feature type="transmembrane region" description="Helical" evidence="8">
    <location>
        <begin position="143"/>
        <end position="164"/>
    </location>
</feature>
<evidence type="ECO:0000313" key="10">
    <source>
        <dbReference type="EMBL" id="AEQ20301.1"/>
    </source>
</evidence>
<keyword evidence="4 8" id="KW-0812">Transmembrane</keyword>
<feature type="transmembrane region" description="Helical" evidence="8">
    <location>
        <begin position="56"/>
        <end position="76"/>
    </location>
</feature>
<keyword evidence="2" id="KW-0813">Transport</keyword>
<feature type="compositionally biased region" description="Basic and acidic residues" evidence="7">
    <location>
        <begin position="239"/>
        <end position="248"/>
    </location>
</feature>
<evidence type="ECO:0000256" key="3">
    <source>
        <dbReference type="ARBA" id="ARBA00022475"/>
    </source>
</evidence>
<evidence type="ECO:0000256" key="5">
    <source>
        <dbReference type="ARBA" id="ARBA00022989"/>
    </source>
</evidence>
<feature type="transmembrane region" description="Helical" evidence="8">
    <location>
        <begin position="170"/>
        <end position="192"/>
    </location>
</feature>
<dbReference type="InterPro" id="IPR004638">
    <property type="entry name" value="EmrB-like"/>
</dbReference>
<protein>
    <submittedName>
        <fullName evidence="10">Drug resistance transporter</fullName>
    </submittedName>
</protein>
<proteinExistence type="predicted"/>
<dbReference type="GO" id="GO:0005886">
    <property type="term" value="C:plasma membrane"/>
    <property type="evidence" value="ECO:0007669"/>
    <property type="project" value="UniProtKB-SubCell"/>
</dbReference>
<feature type="transmembrane region" description="Helical" evidence="8">
    <location>
        <begin position="83"/>
        <end position="103"/>
    </location>
</feature>
<dbReference type="InterPro" id="IPR036259">
    <property type="entry name" value="MFS_trans_sf"/>
</dbReference>
<dbReference type="InterPro" id="IPR011701">
    <property type="entry name" value="MFS"/>
</dbReference>
<evidence type="ECO:0000256" key="1">
    <source>
        <dbReference type="ARBA" id="ARBA00004651"/>
    </source>
</evidence>
<dbReference type="InterPro" id="IPR020846">
    <property type="entry name" value="MFS_dom"/>
</dbReference>
<dbReference type="PROSITE" id="PS50850">
    <property type="entry name" value="MFS"/>
    <property type="match status" value="1"/>
</dbReference>
<sequence length="263" mass="28374">MADQETQGFHPGHNPWAVALTVTIATFMEVMDTSIANVALPHIAGGLSAGQDESTWVLTSYLVSNAVVLPMSAWLSEKFGRKCFYMSCVALFTASSFLCGLAPSLGMLVLFRVIQGIGGGGLGPSEQAILADTFPESKRGMAFAVYGMAVVLAPAIGPTLGGWITDNYSWRWIFYVNVPFGLLSLFLTNFMVQDPPHMVKAKKESRHHPIDFTGLTLIAVGLGTPDEPDAQSGRKRRHFGSDHLDRAPTADPSGLSCAEHFRI</sequence>
<organism evidence="10">
    <name type="scientific">uncultured bacterium CSLG7</name>
    <dbReference type="NCBI Taxonomy" id="1091577"/>
    <lineage>
        <taxon>Bacteria</taxon>
        <taxon>environmental samples</taxon>
    </lineage>
</organism>
<name>G4WV49_9BACT</name>
<evidence type="ECO:0000256" key="7">
    <source>
        <dbReference type="SAM" id="MobiDB-lite"/>
    </source>
</evidence>
<reference evidence="10" key="1">
    <citation type="journal article" date="2004" name="Appl. Environ. Microbiol.">
        <title>Long-chain N-acyltyrosine synthases from environmental DNA.</title>
        <authorList>
            <person name="Brady S.F."/>
            <person name="Chao C.J."/>
            <person name="Clardy J."/>
        </authorList>
    </citation>
    <scope>NUCLEOTIDE SEQUENCE</scope>
</reference>
<dbReference type="SUPFAM" id="SSF103473">
    <property type="entry name" value="MFS general substrate transporter"/>
    <property type="match status" value="1"/>
</dbReference>
<comment type="subcellular location">
    <subcellularLocation>
        <location evidence="1">Cell membrane</location>
        <topology evidence="1">Multi-pass membrane protein</topology>
    </subcellularLocation>
</comment>
<evidence type="ECO:0000256" key="4">
    <source>
        <dbReference type="ARBA" id="ARBA00022692"/>
    </source>
</evidence>
<dbReference type="NCBIfam" id="TIGR00711">
    <property type="entry name" value="efflux_EmrB"/>
    <property type="match status" value="1"/>
</dbReference>
<dbReference type="EMBL" id="JF429404">
    <property type="protein sequence ID" value="AEQ20301.1"/>
    <property type="molecule type" value="Genomic_DNA"/>
</dbReference>
<dbReference type="Gene3D" id="1.20.1720.10">
    <property type="entry name" value="Multidrug resistance protein D"/>
    <property type="match status" value="1"/>
</dbReference>
<keyword evidence="3" id="KW-1003">Cell membrane</keyword>